<name>X0SQD5_9ZZZZ</name>
<dbReference type="AlphaFoldDB" id="X0SQD5"/>
<comment type="caution">
    <text evidence="1">The sequence shown here is derived from an EMBL/GenBank/DDBJ whole genome shotgun (WGS) entry which is preliminary data.</text>
</comment>
<evidence type="ECO:0000313" key="1">
    <source>
        <dbReference type="EMBL" id="GAF78087.1"/>
    </source>
</evidence>
<protein>
    <submittedName>
        <fullName evidence="1">Uncharacterized protein</fullName>
    </submittedName>
</protein>
<accession>X0SQD5</accession>
<reference evidence="1" key="1">
    <citation type="journal article" date="2014" name="Front. Microbiol.">
        <title>High frequency of phylogenetically diverse reductive dehalogenase-homologous genes in deep subseafloor sedimentary metagenomes.</title>
        <authorList>
            <person name="Kawai M."/>
            <person name="Futagami T."/>
            <person name="Toyoda A."/>
            <person name="Takaki Y."/>
            <person name="Nishi S."/>
            <person name="Hori S."/>
            <person name="Arai W."/>
            <person name="Tsubouchi T."/>
            <person name="Morono Y."/>
            <person name="Uchiyama I."/>
            <person name="Ito T."/>
            <person name="Fujiyama A."/>
            <person name="Inagaki F."/>
            <person name="Takami H."/>
        </authorList>
    </citation>
    <scope>NUCLEOTIDE SEQUENCE</scope>
    <source>
        <strain evidence="1">Expedition CK06-06</strain>
    </source>
</reference>
<gene>
    <name evidence="1" type="ORF">S01H1_11276</name>
</gene>
<proteinExistence type="predicted"/>
<sequence length="89" mass="9958">QRVLAGSNDVDVVYGPGDVISPVIINLGNAREVELKILVRNTDKEIVDSKVYSNVKLPAGRTVTSLPDFKPAFPLEGHYAIEYYVYFFR</sequence>
<feature type="non-terminal residue" evidence="1">
    <location>
        <position position="1"/>
    </location>
</feature>
<dbReference type="EMBL" id="BARS01005747">
    <property type="protein sequence ID" value="GAF78087.1"/>
    <property type="molecule type" value="Genomic_DNA"/>
</dbReference>
<organism evidence="1">
    <name type="scientific">marine sediment metagenome</name>
    <dbReference type="NCBI Taxonomy" id="412755"/>
    <lineage>
        <taxon>unclassified sequences</taxon>
        <taxon>metagenomes</taxon>
        <taxon>ecological metagenomes</taxon>
    </lineage>
</organism>